<keyword evidence="4 7" id="KW-0808">Transferase</keyword>
<dbReference type="Pfam" id="PF00275">
    <property type="entry name" value="EPSP_synthase"/>
    <property type="match status" value="1"/>
</dbReference>
<feature type="active site" description="Proton acceptor" evidence="7">
    <location>
        <position position="341"/>
    </location>
</feature>
<evidence type="ECO:0000256" key="2">
    <source>
        <dbReference type="ARBA" id="ARBA00009948"/>
    </source>
</evidence>
<evidence type="ECO:0000256" key="1">
    <source>
        <dbReference type="ARBA" id="ARBA00004811"/>
    </source>
</evidence>
<dbReference type="EMBL" id="JAVDVQ010000008">
    <property type="protein sequence ID" value="MDR7083022.1"/>
    <property type="molecule type" value="Genomic_DNA"/>
</dbReference>
<evidence type="ECO:0000256" key="8">
    <source>
        <dbReference type="SAM" id="MobiDB-lite"/>
    </source>
</evidence>
<feature type="binding site" evidence="7">
    <location>
        <position position="413"/>
    </location>
    <ligand>
        <name>phosphoenolpyruvate</name>
        <dbReference type="ChEBI" id="CHEBI:58702"/>
    </ligand>
</feature>
<feature type="binding site" evidence="7">
    <location>
        <position position="195"/>
    </location>
    <ligand>
        <name>3-phosphoshikimate</name>
        <dbReference type="ChEBI" id="CHEBI:145989"/>
    </ligand>
</feature>
<organism evidence="10 11">
    <name type="scientific">Arthrobacter ginsengisoli</name>
    <dbReference type="NCBI Taxonomy" id="1356565"/>
    <lineage>
        <taxon>Bacteria</taxon>
        <taxon>Bacillati</taxon>
        <taxon>Actinomycetota</taxon>
        <taxon>Actinomycetes</taxon>
        <taxon>Micrococcales</taxon>
        <taxon>Micrococcaceae</taxon>
        <taxon>Arthrobacter</taxon>
    </lineage>
</organism>
<evidence type="ECO:0000256" key="6">
    <source>
        <dbReference type="ARBA" id="ARBA00044633"/>
    </source>
</evidence>
<feature type="binding site" evidence="7">
    <location>
        <position position="372"/>
    </location>
    <ligand>
        <name>phosphoenolpyruvate</name>
        <dbReference type="ChEBI" id="CHEBI:58702"/>
    </ligand>
</feature>
<feature type="binding site" evidence="7">
    <location>
        <position position="40"/>
    </location>
    <ligand>
        <name>phosphoenolpyruvate</name>
        <dbReference type="ChEBI" id="CHEBI:58702"/>
    </ligand>
</feature>
<dbReference type="EC" id="2.5.1.19" evidence="7"/>
<gene>
    <name evidence="7" type="primary">aroA</name>
    <name evidence="10" type="ORF">J2X01_002312</name>
</gene>
<feature type="binding site" evidence="7">
    <location>
        <position position="196"/>
    </location>
    <ligand>
        <name>3-phosphoshikimate</name>
        <dbReference type="ChEBI" id="CHEBI:145989"/>
    </ligand>
</feature>
<dbReference type="PIRSF" id="PIRSF000505">
    <property type="entry name" value="EPSPS"/>
    <property type="match status" value="1"/>
</dbReference>
<dbReference type="PROSITE" id="PS00885">
    <property type="entry name" value="EPSP_SYNTHASE_2"/>
    <property type="match status" value="1"/>
</dbReference>
<proteinExistence type="inferred from homology"/>
<protein>
    <recommendedName>
        <fullName evidence="7">3-phosphoshikimate 1-carboxyvinyltransferase</fullName>
        <ecNumber evidence="7">2.5.1.19</ecNumber>
    </recommendedName>
    <alternativeName>
        <fullName evidence="7">5-enolpyruvylshikimate-3-phosphate synthase</fullName>
        <shortName evidence="7">EPSP synthase</shortName>
        <shortName evidence="7">EPSPS</shortName>
    </alternativeName>
</protein>
<name>A0ABU1UCV2_9MICC</name>
<dbReference type="Proteomes" id="UP001252243">
    <property type="component" value="Unassembled WGS sequence"/>
</dbReference>
<dbReference type="SUPFAM" id="SSF55205">
    <property type="entry name" value="EPT/RTPC-like"/>
    <property type="match status" value="1"/>
</dbReference>
<feature type="binding site" evidence="7">
    <location>
        <position position="196"/>
    </location>
    <ligand>
        <name>phosphoenolpyruvate</name>
        <dbReference type="ChEBI" id="CHEBI:58702"/>
    </ligand>
</feature>
<evidence type="ECO:0000256" key="4">
    <source>
        <dbReference type="ARBA" id="ARBA00022679"/>
    </source>
</evidence>
<feature type="binding site" evidence="7">
    <location>
        <position position="228"/>
    </location>
    <ligand>
        <name>3-phosphoshikimate</name>
        <dbReference type="ChEBI" id="CHEBI:145989"/>
    </ligand>
</feature>
<dbReference type="GO" id="GO:0003866">
    <property type="term" value="F:3-phosphoshikimate 1-carboxyvinyltransferase activity"/>
    <property type="evidence" value="ECO:0007669"/>
    <property type="project" value="UniProtKB-EC"/>
</dbReference>
<keyword evidence="3 7" id="KW-0028">Amino-acid biosynthesis</keyword>
<sequence>MTGTTPAAAARSLPADSAPLWRAPFAGHPVDATLTVPGSKSLTNRYLVLAALADGPSRLRAPLHSRDSALMIEALRQLGAIITEVPGDGAFGPDLAVTPISRDAPGARSGVDCGLAGTVMRFVPPVAALRRGVTMFDGDPHARKRPMGPVIDALTGLGVAVSAPGGGPATSLPFAVDGTGEVRGGHLVIDASASSQFVSALLLAGARFTEGLHLEHRSKERPGKPVPSLDHINMTVAVLRGAGVAVDDSRSDHWIVAPGPIRAFDVRIEQDLSNAGPFLAAALATRGTVRIPNWPAATTQVGDLWRSILTTMGATVTLTDGTLTVTGGPEIKGADFDETSELAPTVAALCALATGPSRLGGIAHLRGHETDRLAALVAEINRLGGDAEETADGLIIRPAPLHAGVVRSYADHRMATAGAILGLAVPGIEVEDIATTAKTMPDFPQLWESMLAQGAPADSTPAGSTPTDKDAGGTQH</sequence>
<feature type="binding site" evidence="7">
    <location>
        <position position="41"/>
    </location>
    <ligand>
        <name>3-phosphoshikimate</name>
        <dbReference type="ChEBI" id="CHEBI:145989"/>
    </ligand>
</feature>
<reference evidence="10 11" key="1">
    <citation type="submission" date="2023-07" db="EMBL/GenBank/DDBJ databases">
        <title>Sorghum-associated microbial communities from plants grown in Nebraska, USA.</title>
        <authorList>
            <person name="Schachtman D."/>
        </authorList>
    </citation>
    <scope>NUCLEOTIDE SEQUENCE [LARGE SCALE GENOMIC DNA]</scope>
    <source>
        <strain evidence="10 11">BE167</strain>
    </source>
</reference>
<feature type="binding site" evidence="7">
    <location>
        <position position="145"/>
    </location>
    <ligand>
        <name>phosphoenolpyruvate</name>
        <dbReference type="ChEBI" id="CHEBI:58702"/>
    </ligand>
</feature>
<dbReference type="NCBIfam" id="TIGR01356">
    <property type="entry name" value="aroA"/>
    <property type="match status" value="1"/>
</dbReference>
<keyword evidence="7" id="KW-0963">Cytoplasm</keyword>
<dbReference type="CDD" id="cd01556">
    <property type="entry name" value="EPSP_synthase"/>
    <property type="match status" value="1"/>
</dbReference>
<dbReference type="InterPro" id="IPR006264">
    <property type="entry name" value="EPSP_synthase"/>
</dbReference>
<dbReference type="InterPro" id="IPR013792">
    <property type="entry name" value="RNA3'P_cycl/enolpyr_Trfase_a/b"/>
</dbReference>
<comment type="catalytic activity">
    <reaction evidence="6">
        <text>3-phosphoshikimate + phosphoenolpyruvate = 5-O-(1-carboxyvinyl)-3-phosphoshikimate + phosphate</text>
        <dbReference type="Rhea" id="RHEA:21256"/>
        <dbReference type="ChEBI" id="CHEBI:43474"/>
        <dbReference type="ChEBI" id="CHEBI:57701"/>
        <dbReference type="ChEBI" id="CHEBI:58702"/>
        <dbReference type="ChEBI" id="CHEBI:145989"/>
        <dbReference type="EC" id="2.5.1.19"/>
    </reaction>
    <physiologicalReaction direction="left-to-right" evidence="6">
        <dbReference type="Rhea" id="RHEA:21257"/>
    </physiologicalReaction>
</comment>
<accession>A0ABU1UCV2</accession>
<dbReference type="InterPro" id="IPR036968">
    <property type="entry name" value="Enolpyruvate_Tfrase_sf"/>
</dbReference>
<feature type="domain" description="Enolpyruvate transferase" evidence="9">
    <location>
        <begin position="27"/>
        <end position="445"/>
    </location>
</feature>
<feature type="binding site" evidence="7">
    <location>
        <position position="368"/>
    </location>
    <ligand>
        <name>3-phosphoshikimate</name>
        <dbReference type="ChEBI" id="CHEBI:145989"/>
    </ligand>
</feature>
<comment type="similarity">
    <text evidence="2 7">Belongs to the EPSP synthase family.</text>
</comment>
<dbReference type="PANTHER" id="PTHR21090:SF5">
    <property type="entry name" value="PENTAFUNCTIONAL AROM POLYPEPTIDE"/>
    <property type="match status" value="1"/>
</dbReference>
<comment type="caution">
    <text evidence="10">The sequence shown here is derived from an EMBL/GenBank/DDBJ whole genome shotgun (WGS) entry which is preliminary data.</text>
</comment>
<feature type="binding site" evidence="7">
    <location>
        <position position="45"/>
    </location>
    <ligand>
        <name>3-phosphoshikimate</name>
        <dbReference type="ChEBI" id="CHEBI:145989"/>
    </ligand>
</feature>
<keyword evidence="11" id="KW-1185">Reference proteome</keyword>
<feature type="binding site" evidence="7">
    <location>
        <position position="438"/>
    </location>
    <ligand>
        <name>phosphoenolpyruvate</name>
        <dbReference type="ChEBI" id="CHEBI:58702"/>
    </ligand>
</feature>
<comment type="subcellular location">
    <subcellularLocation>
        <location evidence="7">Cytoplasm</location>
    </subcellularLocation>
</comment>
<evidence type="ECO:0000256" key="7">
    <source>
        <dbReference type="HAMAP-Rule" id="MF_00210"/>
    </source>
</evidence>
<evidence type="ECO:0000256" key="5">
    <source>
        <dbReference type="ARBA" id="ARBA00023141"/>
    </source>
</evidence>
<evidence type="ECO:0000313" key="10">
    <source>
        <dbReference type="EMBL" id="MDR7083022.1"/>
    </source>
</evidence>
<evidence type="ECO:0000313" key="11">
    <source>
        <dbReference type="Proteomes" id="UP001252243"/>
    </source>
</evidence>
<dbReference type="Gene3D" id="3.65.10.10">
    <property type="entry name" value="Enolpyruvate transferase domain"/>
    <property type="match status" value="2"/>
</dbReference>
<dbReference type="PANTHER" id="PTHR21090">
    <property type="entry name" value="AROM/DEHYDROQUINATE SYNTHASE"/>
    <property type="match status" value="1"/>
</dbReference>
<dbReference type="RefSeq" id="WP_310057047.1">
    <property type="nucleotide sequence ID" value="NZ_JAVDVQ010000008.1"/>
</dbReference>
<feature type="compositionally biased region" description="Basic and acidic residues" evidence="8">
    <location>
        <begin position="467"/>
        <end position="476"/>
    </location>
</feature>
<comment type="function">
    <text evidence="7">Catalyzes the transfer of the enolpyruvyl moiety of phosphoenolpyruvate (PEP) to the 5-hydroxyl of shikimate-3-phosphate (S3P) to produce enolpyruvyl shikimate-3-phosphate and inorganic phosphate.</text>
</comment>
<comment type="subunit">
    <text evidence="7">Monomer.</text>
</comment>
<comment type="pathway">
    <text evidence="1 7">Metabolic intermediate biosynthesis; chorismate biosynthesis; chorismate from D-erythrose 4-phosphate and phosphoenolpyruvate: step 6/7.</text>
</comment>
<dbReference type="InterPro" id="IPR001986">
    <property type="entry name" value="Enolpyruvate_Tfrase_dom"/>
</dbReference>
<feature type="region of interest" description="Disordered" evidence="8">
    <location>
        <begin position="454"/>
        <end position="476"/>
    </location>
</feature>
<feature type="binding site" evidence="7">
    <location>
        <position position="40"/>
    </location>
    <ligand>
        <name>3-phosphoshikimate</name>
        <dbReference type="ChEBI" id="CHEBI:145989"/>
    </ligand>
</feature>
<evidence type="ECO:0000259" key="9">
    <source>
        <dbReference type="Pfam" id="PF00275"/>
    </source>
</evidence>
<feature type="binding site" evidence="7">
    <location>
        <position position="117"/>
    </location>
    <ligand>
        <name>phosphoenolpyruvate</name>
        <dbReference type="ChEBI" id="CHEBI:58702"/>
    </ligand>
</feature>
<keyword evidence="5 7" id="KW-0057">Aromatic amino acid biosynthesis</keyword>
<evidence type="ECO:0000256" key="3">
    <source>
        <dbReference type="ARBA" id="ARBA00022605"/>
    </source>
</evidence>
<feature type="binding site" evidence="7">
    <location>
        <position position="341"/>
    </location>
    <ligand>
        <name>3-phosphoshikimate</name>
        <dbReference type="ChEBI" id="CHEBI:145989"/>
    </ligand>
</feature>
<dbReference type="HAMAP" id="MF_00210">
    <property type="entry name" value="EPSP_synth"/>
    <property type="match status" value="1"/>
</dbReference>
<dbReference type="InterPro" id="IPR023193">
    <property type="entry name" value="EPSP_synthase_CS"/>
</dbReference>
<comment type="caution">
    <text evidence="7">Lacks conserved residue(s) required for the propagation of feature annotation.</text>
</comment>
<feature type="binding site" evidence="7">
    <location>
        <position position="194"/>
    </location>
    <ligand>
        <name>3-phosphoshikimate</name>
        <dbReference type="ChEBI" id="CHEBI:145989"/>
    </ligand>
</feature>